<dbReference type="InterPro" id="IPR011330">
    <property type="entry name" value="Glyco_hydro/deAcase_b/a-brl"/>
</dbReference>
<dbReference type="AlphaFoldDB" id="A0A1M6ML99"/>
<dbReference type="InterPro" id="IPR005501">
    <property type="entry name" value="LamB/YcsF/PxpA-like"/>
</dbReference>
<dbReference type="EMBL" id="FQZM01000074">
    <property type="protein sequence ID" value="SHJ84248.1"/>
    <property type="molecule type" value="Genomic_DNA"/>
</dbReference>
<name>A0A1M6ML99_9FIRM</name>
<dbReference type="NCBIfam" id="NF003814">
    <property type="entry name" value="PRK05406.1-3"/>
    <property type="match status" value="1"/>
</dbReference>
<sequence>MDLNVDMGESFGRYKLGQDEEVMKYITSANIACGFHAGDPQVMHETVQLAKKYDVAVGAHVGLPDLRGFGRRRMDITPEELKTDTLYQLGALDAFLKAHSMKMQHVKPHGVLYRMVSEEEKYAEAFLEAVKLFNPELYIFIPKGTLIWDRGADLGFKMAAEVLVDLSYDDQGNWVLERKKKAWSPEEVAQRAVMVARDKQITTIGGKKIDIEADTICCHGDSPNAVEVVKKIKEEFERLGIPLCKISASK</sequence>
<evidence type="ECO:0000313" key="2">
    <source>
        <dbReference type="Proteomes" id="UP000184529"/>
    </source>
</evidence>
<keyword evidence="2" id="KW-1185">Reference proteome</keyword>
<dbReference type="NCBIfam" id="NF003816">
    <property type="entry name" value="PRK05406.1-5"/>
    <property type="match status" value="1"/>
</dbReference>
<dbReference type="Proteomes" id="UP000184529">
    <property type="component" value="Unassembled WGS sequence"/>
</dbReference>
<dbReference type="Gene3D" id="3.20.20.370">
    <property type="entry name" value="Glycoside hydrolase/deacetylase"/>
    <property type="match status" value="1"/>
</dbReference>
<gene>
    <name evidence="1" type="ORF">SAMN02745219_03470</name>
</gene>
<evidence type="ECO:0000313" key="1">
    <source>
        <dbReference type="EMBL" id="SHJ84248.1"/>
    </source>
</evidence>
<organism evidence="1 2">
    <name type="scientific">Desulfofundulus thermosubterraneus DSM 16057</name>
    <dbReference type="NCBI Taxonomy" id="1121432"/>
    <lineage>
        <taxon>Bacteria</taxon>
        <taxon>Bacillati</taxon>
        <taxon>Bacillota</taxon>
        <taxon>Clostridia</taxon>
        <taxon>Eubacteriales</taxon>
        <taxon>Peptococcaceae</taxon>
        <taxon>Desulfofundulus</taxon>
    </lineage>
</organism>
<dbReference type="GO" id="GO:0005975">
    <property type="term" value="P:carbohydrate metabolic process"/>
    <property type="evidence" value="ECO:0007669"/>
    <property type="project" value="InterPro"/>
</dbReference>
<reference evidence="2" key="1">
    <citation type="submission" date="2016-11" db="EMBL/GenBank/DDBJ databases">
        <authorList>
            <person name="Varghese N."/>
            <person name="Submissions S."/>
        </authorList>
    </citation>
    <scope>NUCLEOTIDE SEQUENCE [LARGE SCALE GENOMIC DNA]</scope>
    <source>
        <strain evidence="2">DSM 16057</strain>
    </source>
</reference>
<dbReference type="PANTHER" id="PTHR30292:SF0">
    <property type="entry name" value="5-OXOPROLINASE SUBUNIT A"/>
    <property type="match status" value="1"/>
</dbReference>
<dbReference type="SUPFAM" id="SSF88713">
    <property type="entry name" value="Glycoside hydrolase/deacetylase"/>
    <property type="match status" value="1"/>
</dbReference>
<dbReference type="STRING" id="1121432.SAMN02745219_03470"/>
<dbReference type="CDD" id="cd10787">
    <property type="entry name" value="LamB_YcsF_like"/>
    <property type="match status" value="1"/>
</dbReference>
<protein>
    <submittedName>
        <fullName evidence="1">UPF0271 protein</fullName>
    </submittedName>
</protein>
<proteinExistence type="predicted"/>
<accession>A0A1M6ML99</accession>
<dbReference type="Pfam" id="PF03746">
    <property type="entry name" value="LamB_YcsF"/>
    <property type="match status" value="1"/>
</dbReference>
<dbReference type="PANTHER" id="PTHR30292">
    <property type="entry name" value="UNCHARACTERIZED PROTEIN YBGL-RELATED"/>
    <property type="match status" value="1"/>
</dbReference>